<dbReference type="PANTHER" id="PTHR47642:SF5">
    <property type="entry name" value="ATP-DEPENDENT DNA HELICASE"/>
    <property type="match status" value="1"/>
</dbReference>
<keyword evidence="2" id="KW-1185">Reference proteome</keyword>
<evidence type="ECO:0000313" key="1">
    <source>
        <dbReference type="EMBL" id="KAJ8043493.1"/>
    </source>
</evidence>
<organism evidence="1 2">
    <name type="scientific">Holothuria leucospilota</name>
    <name type="common">Black long sea cucumber</name>
    <name type="synonym">Mertensiothuria leucospilota</name>
    <dbReference type="NCBI Taxonomy" id="206669"/>
    <lineage>
        <taxon>Eukaryota</taxon>
        <taxon>Metazoa</taxon>
        <taxon>Echinodermata</taxon>
        <taxon>Eleutherozoa</taxon>
        <taxon>Echinozoa</taxon>
        <taxon>Holothuroidea</taxon>
        <taxon>Aspidochirotacea</taxon>
        <taxon>Aspidochirotida</taxon>
        <taxon>Holothuriidae</taxon>
        <taxon>Holothuria</taxon>
    </lineage>
</organism>
<dbReference type="PANTHER" id="PTHR47642">
    <property type="entry name" value="ATP-DEPENDENT DNA HELICASE"/>
    <property type="match status" value="1"/>
</dbReference>
<comment type="caution">
    <text evidence="1">The sequence shown here is derived from an EMBL/GenBank/DDBJ whole genome shotgun (WGS) entry which is preliminary data.</text>
</comment>
<dbReference type="OrthoDB" id="6141723at2759"/>
<proteinExistence type="predicted"/>
<dbReference type="InterPro" id="IPR051055">
    <property type="entry name" value="PIF1_helicase"/>
</dbReference>
<name>A0A9Q1CEY9_HOLLE</name>
<gene>
    <name evidence="1" type="ORF">HOLleu_10600</name>
</gene>
<dbReference type="EMBL" id="JAIZAY010000004">
    <property type="protein sequence ID" value="KAJ8043493.1"/>
    <property type="molecule type" value="Genomic_DNA"/>
</dbReference>
<dbReference type="AlphaFoldDB" id="A0A9Q1CEY9"/>
<evidence type="ECO:0000313" key="2">
    <source>
        <dbReference type="Proteomes" id="UP001152320"/>
    </source>
</evidence>
<protein>
    <submittedName>
        <fullName evidence="1">Uncharacterized protein</fullName>
    </submittedName>
</protein>
<reference evidence="1" key="1">
    <citation type="submission" date="2021-10" db="EMBL/GenBank/DDBJ databases">
        <title>Tropical sea cucumber genome reveals ecological adaptation and Cuvierian tubules defense mechanism.</title>
        <authorList>
            <person name="Chen T."/>
        </authorList>
    </citation>
    <scope>NUCLEOTIDE SEQUENCE</scope>
    <source>
        <strain evidence="1">Nanhai2018</strain>
        <tissue evidence="1">Muscle</tissue>
    </source>
</reference>
<sequence>MDIQFVLDAYSCIMYILSYMTKAEHEMGSLLKQAQQEARDGNQDAVAELRRLGSIYLNHREVSIMEAVYRVTGMPLKQSSRQVLFLPTDPDSWKISLPLS</sequence>
<accession>A0A9Q1CEY9</accession>
<dbReference type="Proteomes" id="UP001152320">
    <property type="component" value="Chromosome 4"/>
</dbReference>